<feature type="chain" id="PRO_5028818266" evidence="2">
    <location>
        <begin position="20"/>
        <end position="723"/>
    </location>
</feature>
<keyword evidence="4" id="KW-1185">Reference proteome</keyword>
<evidence type="ECO:0000313" key="4">
    <source>
        <dbReference type="Proteomes" id="UP000481858"/>
    </source>
</evidence>
<sequence length="723" mass="73777">MKLNHILSISLMAASSCHASPTPILDLLAMSSPETELLVREGIKLARSQDIEKRISADFSLEKSWNNEVLFGGDWDNTEPGNSEHASLSVTCVECYTRGTVTAKVTDKHFLDPKLRLGFSGVQAYAALDVKASAEQTFSLNLFASNSPIGIGITGLDVGVVFFVDLVFSLSEAIDLTAGFQVTVPDDAYIEADIFKGDIDDSAFGGLNSQSLPVTVVSGHATFKADLRLRVQAGAEASIDLFGIGAGAVIGIYANIIEFAVSIEKTPTCDLETEIWWDLNVGAYAHIDVVVDYTTLGPVPTVSTTFLVGETITSCWIEAAPTTPALPATTSEAAIVSSLSSASPSSPSSPSSPEASYSPPALSSSLAETGGAGVTTPVAVTSAAATSAVASSTDVTLVWTPSMVLSVTASEVSFTVSETSPTDSVSSPVSSDTSASPLTTASTLSPSSYSQGIGGSPGSVSSAYSSSLVAASSYSHGVNYSHGVGTYSISIPSAYSSSVAVIAGPTYTSTYTYSMTRCGAPGVINCPATYQSEVVVTRTTTICPATATAVTTTTTVVPPAVTVVPIPSESSKTAVPNHTSGEVVVIVLTPLPTPVVATFVAPAENTSAHVKEYTGLVEGHSTIATATPATTTAAITSNAGLQTPSPTPLIVPSPSVDQNVNVPGNVTAVGTGFTPGATQSGASSSLKPVTAGASRLSGFDSEYGYMYVSAAATFVIASLMGIL</sequence>
<name>A0A7C8MVL2_9PEZI</name>
<dbReference type="EMBL" id="WUBL01000040">
    <property type="protein sequence ID" value="KAF2969135.1"/>
    <property type="molecule type" value="Genomic_DNA"/>
</dbReference>
<feature type="region of interest" description="Disordered" evidence="1">
    <location>
        <begin position="339"/>
        <end position="370"/>
    </location>
</feature>
<dbReference type="InParanoid" id="A0A7C8MVL2"/>
<proteinExistence type="predicted"/>
<evidence type="ECO:0000256" key="1">
    <source>
        <dbReference type="SAM" id="MobiDB-lite"/>
    </source>
</evidence>
<evidence type="ECO:0000256" key="2">
    <source>
        <dbReference type="SAM" id="SignalP"/>
    </source>
</evidence>
<reference evidence="3 4" key="1">
    <citation type="submission" date="2019-12" db="EMBL/GenBank/DDBJ databases">
        <title>Draft genome sequence of the ascomycete Xylaria multiplex DSM 110363.</title>
        <authorList>
            <person name="Buettner E."/>
            <person name="Kellner H."/>
        </authorList>
    </citation>
    <scope>NUCLEOTIDE SEQUENCE [LARGE SCALE GENOMIC DNA]</scope>
    <source>
        <strain evidence="3 4">DSM 110363</strain>
    </source>
</reference>
<dbReference type="AlphaFoldDB" id="A0A7C8MVL2"/>
<comment type="caution">
    <text evidence="3">The sequence shown here is derived from an EMBL/GenBank/DDBJ whole genome shotgun (WGS) entry which is preliminary data.</text>
</comment>
<feature type="region of interest" description="Disordered" evidence="1">
    <location>
        <begin position="418"/>
        <end position="450"/>
    </location>
</feature>
<feature type="signal peptide" evidence="2">
    <location>
        <begin position="1"/>
        <end position="19"/>
    </location>
</feature>
<dbReference type="Proteomes" id="UP000481858">
    <property type="component" value="Unassembled WGS sequence"/>
</dbReference>
<organism evidence="3 4">
    <name type="scientific">Xylaria multiplex</name>
    <dbReference type="NCBI Taxonomy" id="323545"/>
    <lineage>
        <taxon>Eukaryota</taxon>
        <taxon>Fungi</taxon>
        <taxon>Dikarya</taxon>
        <taxon>Ascomycota</taxon>
        <taxon>Pezizomycotina</taxon>
        <taxon>Sordariomycetes</taxon>
        <taxon>Xylariomycetidae</taxon>
        <taxon>Xylariales</taxon>
        <taxon>Xylariaceae</taxon>
        <taxon>Xylaria</taxon>
    </lineage>
</organism>
<accession>A0A7C8MVL2</accession>
<protein>
    <submittedName>
        <fullName evidence="3">Uncharacterized protein</fullName>
    </submittedName>
</protein>
<dbReference type="OrthoDB" id="4733706at2759"/>
<dbReference type="PROSITE" id="PS51257">
    <property type="entry name" value="PROKAR_LIPOPROTEIN"/>
    <property type="match status" value="1"/>
</dbReference>
<gene>
    <name evidence="3" type="ORF">GQX73_g4441</name>
</gene>
<keyword evidence="2" id="KW-0732">Signal</keyword>
<evidence type="ECO:0000313" key="3">
    <source>
        <dbReference type="EMBL" id="KAF2969135.1"/>
    </source>
</evidence>